<organism evidence="2">
    <name type="scientific">Billgrantia gudaonensis</name>
    <dbReference type="NCBI Taxonomy" id="376427"/>
    <lineage>
        <taxon>Bacteria</taxon>
        <taxon>Pseudomonadati</taxon>
        <taxon>Pseudomonadota</taxon>
        <taxon>Gammaproteobacteria</taxon>
        <taxon>Oceanospirillales</taxon>
        <taxon>Halomonadaceae</taxon>
        <taxon>Billgrantia</taxon>
    </lineage>
</organism>
<dbReference type="AlphaFoldDB" id="A0A3S0QFY4"/>
<name>A0A3S0QFY4_9GAMM</name>
<gene>
    <name evidence="2" type="ORF">DSL92_04835</name>
</gene>
<protein>
    <submittedName>
        <fullName evidence="2">Uncharacterized protein</fullName>
    </submittedName>
</protein>
<feature type="region of interest" description="Disordered" evidence="1">
    <location>
        <begin position="26"/>
        <end position="62"/>
    </location>
</feature>
<dbReference type="EMBL" id="RXHI01000013">
    <property type="protein sequence ID" value="RUA22613.1"/>
    <property type="molecule type" value="Genomic_DNA"/>
</dbReference>
<evidence type="ECO:0000256" key="1">
    <source>
        <dbReference type="SAM" id="MobiDB-lite"/>
    </source>
</evidence>
<sequence length="62" mass="6761">MANVTCPGGLSTTPMNALGWKLPLPTMSDESGAKTCRQDSLNRGEEIMRKRSRRATRNGVPN</sequence>
<accession>A0A3S0QFY4</accession>
<reference evidence="2" key="1">
    <citation type="submission" date="2018-12" db="EMBL/GenBank/DDBJ databases">
        <authorList>
            <person name="Jadhav K."/>
            <person name="Kushwaha B."/>
            <person name="Jadhav I."/>
        </authorList>
    </citation>
    <scope>NUCLEOTIDE SEQUENCE [LARGE SCALE GENOMIC DNA]</scope>
    <source>
        <strain evidence="2">SBS 10</strain>
    </source>
</reference>
<feature type="compositionally biased region" description="Basic and acidic residues" evidence="1">
    <location>
        <begin position="36"/>
        <end position="49"/>
    </location>
</feature>
<comment type="caution">
    <text evidence="2">The sequence shown here is derived from an EMBL/GenBank/DDBJ whole genome shotgun (WGS) entry which is preliminary data.</text>
</comment>
<evidence type="ECO:0000313" key="2">
    <source>
        <dbReference type="EMBL" id="RUA22613.1"/>
    </source>
</evidence>
<proteinExistence type="predicted"/>